<dbReference type="SMART" id="SM00422">
    <property type="entry name" value="HTH_MERR"/>
    <property type="match status" value="1"/>
</dbReference>
<evidence type="ECO:0000256" key="3">
    <source>
        <dbReference type="ARBA" id="ARBA00023163"/>
    </source>
</evidence>
<reference evidence="7" key="1">
    <citation type="submission" date="2023-07" db="EMBL/GenBank/DDBJ databases">
        <title>Duganella aceri sp. nov., isolated from tree sap.</title>
        <authorList>
            <person name="Kim I.S."/>
        </authorList>
    </citation>
    <scope>NUCLEOTIDE SEQUENCE [LARGE SCALE GENOMIC DNA]</scope>
    <source>
        <strain evidence="7">SAP-35</strain>
    </source>
</reference>
<dbReference type="Gene3D" id="1.10.1660.10">
    <property type="match status" value="1"/>
</dbReference>
<dbReference type="InterPro" id="IPR009061">
    <property type="entry name" value="DNA-bd_dom_put_sf"/>
</dbReference>
<gene>
    <name evidence="6" type="ORF">GW587_07980</name>
</gene>
<keyword evidence="4" id="KW-0175">Coiled coil</keyword>
<comment type="caution">
    <text evidence="6">The sequence shown here is derived from an EMBL/GenBank/DDBJ whole genome shotgun (WGS) entry which is preliminary data.</text>
</comment>
<dbReference type="PRINTS" id="PR00040">
    <property type="entry name" value="HTHMERR"/>
</dbReference>
<organism evidence="6 7">
    <name type="scientific">Duganella aceris</name>
    <dbReference type="NCBI Taxonomy" id="2703883"/>
    <lineage>
        <taxon>Bacteria</taxon>
        <taxon>Pseudomonadati</taxon>
        <taxon>Pseudomonadota</taxon>
        <taxon>Betaproteobacteria</taxon>
        <taxon>Burkholderiales</taxon>
        <taxon>Oxalobacteraceae</taxon>
        <taxon>Telluria group</taxon>
        <taxon>Duganella</taxon>
    </lineage>
</organism>
<feature type="domain" description="HTH merR-type" evidence="5">
    <location>
        <begin position="1"/>
        <end position="68"/>
    </location>
</feature>
<evidence type="ECO:0000259" key="5">
    <source>
        <dbReference type="PROSITE" id="PS50937"/>
    </source>
</evidence>
<keyword evidence="2" id="KW-0238">DNA-binding</keyword>
<dbReference type="SUPFAM" id="SSF46955">
    <property type="entry name" value="Putative DNA-binding domain"/>
    <property type="match status" value="1"/>
</dbReference>
<dbReference type="RefSeq" id="WP_166100820.1">
    <property type="nucleotide sequence ID" value="NZ_JAADJT010000003.1"/>
</dbReference>
<evidence type="ECO:0000256" key="4">
    <source>
        <dbReference type="SAM" id="Coils"/>
    </source>
</evidence>
<accession>A0ABX0FI39</accession>
<protein>
    <submittedName>
        <fullName evidence="6">MerR family transcriptional regulator</fullName>
    </submittedName>
</protein>
<dbReference type="PANTHER" id="PTHR30204:SF94">
    <property type="entry name" value="HEAVY METAL-DEPENDENT TRANSCRIPTIONAL REGULATOR HI_0293-RELATED"/>
    <property type="match status" value="1"/>
</dbReference>
<keyword evidence="1" id="KW-0805">Transcription regulation</keyword>
<dbReference type="Pfam" id="PF13411">
    <property type="entry name" value="MerR_1"/>
    <property type="match status" value="1"/>
</dbReference>
<dbReference type="EMBL" id="JAADJT010000003">
    <property type="protein sequence ID" value="NGZ84191.1"/>
    <property type="molecule type" value="Genomic_DNA"/>
</dbReference>
<dbReference type="InterPro" id="IPR047057">
    <property type="entry name" value="MerR_fam"/>
</dbReference>
<dbReference type="PROSITE" id="PS50937">
    <property type="entry name" value="HTH_MERR_2"/>
    <property type="match status" value="1"/>
</dbReference>
<dbReference type="PANTHER" id="PTHR30204">
    <property type="entry name" value="REDOX-CYCLING DRUG-SENSING TRANSCRIPTIONAL ACTIVATOR SOXR"/>
    <property type="match status" value="1"/>
</dbReference>
<proteinExistence type="predicted"/>
<feature type="coiled-coil region" evidence="4">
    <location>
        <begin position="83"/>
        <end position="110"/>
    </location>
</feature>
<evidence type="ECO:0000256" key="1">
    <source>
        <dbReference type="ARBA" id="ARBA00023015"/>
    </source>
</evidence>
<evidence type="ECO:0000313" key="6">
    <source>
        <dbReference type="EMBL" id="NGZ84191.1"/>
    </source>
</evidence>
<keyword evidence="3" id="KW-0804">Transcription</keyword>
<keyword evidence="7" id="KW-1185">Reference proteome</keyword>
<name>A0ABX0FI39_9BURK</name>
<dbReference type="InterPro" id="IPR000551">
    <property type="entry name" value="MerR-type_HTH_dom"/>
</dbReference>
<evidence type="ECO:0000256" key="2">
    <source>
        <dbReference type="ARBA" id="ARBA00023125"/>
    </source>
</evidence>
<evidence type="ECO:0000313" key="7">
    <source>
        <dbReference type="Proteomes" id="UP000666369"/>
    </source>
</evidence>
<sequence>MQIGQLARAAETSPRLLRHYEQQGLIRSRRLPNGYRDYPPDTVDLVRWVRELLDCGFSTRQIQGFIHCFGHEQADADQCAAGLAQYRDKLRELDQLVAVLTERRRRLAARMAQVFGPLTS</sequence>
<dbReference type="Proteomes" id="UP000666369">
    <property type="component" value="Unassembled WGS sequence"/>
</dbReference>